<dbReference type="InterPro" id="IPR005467">
    <property type="entry name" value="His_kinase_dom"/>
</dbReference>
<dbReference type="Pfam" id="PF02518">
    <property type="entry name" value="HATPase_c"/>
    <property type="match status" value="1"/>
</dbReference>
<gene>
    <name evidence="14" type="ORF">CLV71_12822</name>
</gene>
<evidence type="ECO:0000259" key="13">
    <source>
        <dbReference type="PROSITE" id="PS50885"/>
    </source>
</evidence>
<evidence type="ECO:0000313" key="15">
    <source>
        <dbReference type="Proteomes" id="UP000294927"/>
    </source>
</evidence>
<dbReference type="PANTHER" id="PTHR45436">
    <property type="entry name" value="SENSOR HISTIDINE KINASE YKOH"/>
    <property type="match status" value="1"/>
</dbReference>
<feature type="transmembrane region" description="Helical" evidence="11">
    <location>
        <begin position="154"/>
        <end position="178"/>
    </location>
</feature>
<dbReference type="InterPro" id="IPR036097">
    <property type="entry name" value="HisK_dim/P_sf"/>
</dbReference>
<dbReference type="Gene3D" id="3.30.565.10">
    <property type="entry name" value="Histidine kinase-like ATPase, C-terminal domain"/>
    <property type="match status" value="1"/>
</dbReference>
<dbReference type="GO" id="GO:0005886">
    <property type="term" value="C:plasma membrane"/>
    <property type="evidence" value="ECO:0007669"/>
    <property type="project" value="UniProtKB-SubCell"/>
</dbReference>
<evidence type="ECO:0000313" key="14">
    <source>
        <dbReference type="EMBL" id="TDV37758.1"/>
    </source>
</evidence>
<dbReference type="Gene3D" id="1.10.287.130">
    <property type="match status" value="1"/>
</dbReference>
<dbReference type="Pfam" id="PF00672">
    <property type="entry name" value="HAMP"/>
    <property type="match status" value="1"/>
</dbReference>
<dbReference type="InterPro" id="IPR036890">
    <property type="entry name" value="HATPase_C_sf"/>
</dbReference>
<reference evidence="14 15" key="1">
    <citation type="submission" date="2019-03" db="EMBL/GenBank/DDBJ databases">
        <title>Genomic Encyclopedia of Archaeal and Bacterial Type Strains, Phase II (KMG-II): from individual species to whole genera.</title>
        <authorList>
            <person name="Goeker M."/>
        </authorList>
    </citation>
    <scope>NUCLEOTIDE SEQUENCE [LARGE SCALE GENOMIC DNA]</scope>
    <source>
        <strain evidence="14 15">DSM 45499</strain>
    </source>
</reference>
<dbReference type="CDD" id="cd00082">
    <property type="entry name" value="HisKA"/>
    <property type="match status" value="1"/>
</dbReference>
<evidence type="ECO:0000256" key="2">
    <source>
        <dbReference type="ARBA" id="ARBA00004236"/>
    </source>
</evidence>
<dbReference type="SMART" id="SM00387">
    <property type="entry name" value="HATPase_c"/>
    <property type="match status" value="1"/>
</dbReference>
<dbReference type="Pfam" id="PF00512">
    <property type="entry name" value="HisKA"/>
    <property type="match status" value="1"/>
</dbReference>
<dbReference type="EC" id="2.7.13.3" evidence="3"/>
<dbReference type="SMART" id="SM00304">
    <property type="entry name" value="HAMP"/>
    <property type="match status" value="1"/>
</dbReference>
<comment type="catalytic activity">
    <reaction evidence="1">
        <text>ATP + protein L-histidine = ADP + protein N-phospho-L-histidine.</text>
        <dbReference type="EC" id="2.7.13.3"/>
    </reaction>
</comment>
<evidence type="ECO:0000259" key="12">
    <source>
        <dbReference type="PROSITE" id="PS50109"/>
    </source>
</evidence>
<dbReference type="PRINTS" id="PR00344">
    <property type="entry name" value="BCTRLSENSOR"/>
</dbReference>
<evidence type="ECO:0000256" key="8">
    <source>
        <dbReference type="ARBA" id="ARBA00022989"/>
    </source>
</evidence>
<comment type="caution">
    <text evidence="14">The sequence shown here is derived from an EMBL/GenBank/DDBJ whole genome shotgun (WGS) entry which is preliminary data.</text>
</comment>
<evidence type="ECO:0000256" key="1">
    <source>
        <dbReference type="ARBA" id="ARBA00000085"/>
    </source>
</evidence>
<dbReference type="InterPro" id="IPR004358">
    <property type="entry name" value="Sig_transdc_His_kin-like_C"/>
</dbReference>
<evidence type="ECO:0000256" key="6">
    <source>
        <dbReference type="ARBA" id="ARBA00022692"/>
    </source>
</evidence>
<accession>A0A4R7URT3</accession>
<organism evidence="14 15">
    <name type="scientific">Actinophytocola oryzae</name>
    <dbReference type="NCBI Taxonomy" id="502181"/>
    <lineage>
        <taxon>Bacteria</taxon>
        <taxon>Bacillati</taxon>
        <taxon>Actinomycetota</taxon>
        <taxon>Actinomycetes</taxon>
        <taxon>Pseudonocardiales</taxon>
        <taxon>Pseudonocardiaceae</taxon>
    </lineage>
</organism>
<proteinExistence type="predicted"/>
<keyword evidence="4" id="KW-0597">Phosphoprotein</keyword>
<keyword evidence="15" id="KW-1185">Reference proteome</keyword>
<keyword evidence="8 11" id="KW-1133">Transmembrane helix</keyword>
<evidence type="ECO:0000256" key="11">
    <source>
        <dbReference type="SAM" id="Phobius"/>
    </source>
</evidence>
<keyword evidence="9" id="KW-0902">Two-component regulatory system</keyword>
<dbReference type="Proteomes" id="UP000294927">
    <property type="component" value="Unassembled WGS sequence"/>
</dbReference>
<dbReference type="PANTHER" id="PTHR45436:SF5">
    <property type="entry name" value="SENSOR HISTIDINE KINASE TRCS"/>
    <property type="match status" value="1"/>
</dbReference>
<dbReference type="SMART" id="SM00388">
    <property type="entry name" value="HisKA"/>
    <property type="match status" value="1"/>
</dbReference>
<dbReference type="Gene3D" id="6.10.340.10">
    <property type="match status" value="1"/>
</dbReference>
<dbReference type="EMBL" id="SOCP01000028">
    <property type="protein sequence ID" value="TDV37758.1"/>
    <property type="molecule type" value="Genomic_DNA"/>
</dbReference>
<comment type="subcellular location">
    <subcellularLocation>
        <location evidence="2">Cell membrane</location>
    </subcellularLocation>
</comment>
<dbReference type="SUPFAM" id="SSF47384">
    <property type="entry name" value="Homodimeric domain of signal transducing histidine kinase"/>
    <property type="match status" value="1"/>
</dbReference>
<dbReference type="PROSITE" id="PS50109">
    <property type="entry name" value="HIS_KIN"/>
    <property type="match status" value="1"/>
</dbReference>
<dbReference type="GO" id="GO:0000155">
    <property type="term" value="F:phosphorelay sensor kinase activity"/>
    <property type="evidence" value="ECO:0007669"/>
    <property type="project" value="InterPro"/>
</dbReference>
<evidence type="ECO:0000256" key="7">
    <source>
        <dbReference type="ARBA" id="ARBA00022777"/>
    </source>
</evidence>
<dbReference type="InterPro" id="IPR003661">
    <property type="entry name" value="HisK_dim/P_dom"/>
</dbReference>
<dbReference type="SUPFAM" id="SSF158472">
    <property type="entry name" value="HAMP domain-like"/>
    <property type="match status" value="1"/>
</dbReference>
<evidence type="ECO:0000256" key="3">
    <source>
        <dbReference type="ARBA" id="ARBA00012438"/>
    </source>
</evidence>
<keyword evidence="7 14" id="KW-0418">Kinase</keyword>
<sequence>MRLTALATVAVGLALAAASVTLVTAMSRSLVGDVTRAATTAVDDVAADLVAGRRPTATVPPQSLSLIQVQDSGGRVVQRIPDVRAGEVAGLPTDLPPEVRDARITARDEPNTIRPSDDTVLAWRTVSTPDGARTILVVSRLGPVTASVTLVVDALLVLAPLLTAFVGALTWFAVGRALRPVEVIRRRAEVISHSTLDERLPEPVTHDEVARLTGTLNEMLGRLDEGARRQREFVADASHELRTPLAAMRAELEVALRRDGDWPGVARRLLDDHRRLDRLTGDLLLLARLDDHPGPAGEQVRLDEIVAGELAEVRRVPVAVDLAPVVVTGVVPELTRLVRNLVDNADRHAASRLAVRLSARGGVAVLTVDDDGPGVPAAHRERVFDRFFRMDRSRARTSGGAGLGLEMVRRIARGHGGDATVGVAPLGGARFTVTLPLSQG</sequence>
<evidence type="ECO:0000256" key="10">
    <source>
        <dbReference type="ARBA" id="ARBA00023136"/>
    </source>
</evidence>
<evidence type="ECO:0000256" key="9">
    <source>
        <dbReference type="ARBA" id="ARBA00023012"/>
    </source>
</evidence>
<evidence type="ECO:0000256" key="4">
    <source>
        <dbReference type="ARBA" id="ARBA00022553"/>
    </source>
</evidence>
<dbReference type="InterPro" id="IPR050428">
    <property type="entry name" value="TCS_sensor_his_kinase"/>
</dbReference>
<feature type="domain" description="Histidine kinase" evidence="12">
    <location>
        <begin position="236"/>
        <end position="439"/>
    </location>
</feature>
<protein>
    <recommendedName>
        <fullName evidence="3">histidine kinase</fullName>
        <ecNumber evidence="3">2.7.13.3</ecNumber>
    </recommendedName>
</protein>
<dbReference type="CDD" id="cd06225">
    <property type="entry name" value="HAMP"/>
    <property type="match status" value="1"/>
</dbReference>
<dbReference type="InterPro" id="IPR003660">
    <property type="entry name" value="HAMP_dom"/>
</dbReference>
<dbReference type="SUPFAM" id="SSF55874">
    <property type="entry name" value="ATPase domain of HSP90 chaperone/DNA topoisomerase II/histidine kinase"/>
    <property type="match status" value="1"/>
</dbReference>
<dbReference type="PROSITE" id="PS50885">
    <property type="entry name" value="HAMP"/>
    <property type="match status" value="1"/>
</dbReference>
<evidence type="ECO:0000256" key="5">
    <source>
        <dbReference type="ARBA" id="ARBA00022679"/>
    </source>
</evidence>
<keyword evidence="6 11" id="KW-0812">Transmembrane</keyword>
<feature type="domain" description="HAMP" evidence="13">
    <location>
        <begin position="175"/>
        <end position="228"/>
    </location>
</feature>
<keyword evidence="5" id="KW-0808">Transferase</keyword>
<name>A0A4R7URT3_9PSEU</name>
<keyword evidence="10 11" id="KW-0472">Membrane</keyword>
<dbReference type="InterPro" id="IPR003594">
    <property type="entry name" value="HATPase_dom"/>
</dbReference>
<dbReference type="AlphaFoldDB" id="A0A4R7URT3"/>